<dbReference type="PANTHER" id="PTHR33870:SF4">
    <property type="entry name" value="CARDIOMYOPATHY-ASSOCIATED PROTEIN"/>
    <property type="match status" value="1"/>
</dbReference>
<comment type="caution">
    <text evidence="3">The sequence shown here is derived from an EMBL/GenBank/DDBJ whole genome shotgun (WGS) entry which is preliminary data.</text>
</comment>
<feature type="region of interest" description="Disordered" evidence="1">
    <location>
        <begin position="1606"/>
        <end position="1641"/>
    </location>
</feature>
<dbReference type="OMA" id="VEHESHS"/>
<sequence length="1672" mass="186806">MLFFVILLYRSFPFVFGLLVTSSPVLISTAVLLGTLLSFGNPNIPEVEKEEKITHEIASLKAGVIENDLVVEKDESFSVETHLGRRRDIDDEEVGVVDLGEERDTISKVEENDGLVGKTIMIEEQLEEVHGEKQMFQHEEDFCNSEFGDKREFHEEKPLIEGTSDAGKDVEDEYSEGQEKENESLEEKNNEPATESLYTRLEDPFDSSLHTSWKQIDDESSDSGSDHAESSSPDASMADIIPMLDELHPLLDSETPQPAHISLDDSDSASDRSHRPNDGSAESDEETENQEEEDEEIQGGQEDGAKSVVKWTEDDEKNLMDLGTSELERNQRLENLIARRRTRKNLRMEAEKNLIDLESNDLPFQIAPISTTRFNPFDISYDSNETMGLPPIPGSAPSILLPRRNPFDLPYDPLEEKPNLMGDSFQQEFMTFHQKDMYFRRHESFSLGSSFSGELGKEKHNMKFRPFFITERMASEGAGFATFHRQLSEKSDSKVSSAPETESFSWVEDQEDQKKLIEQDISQERELISHINCAPDHVERESQSSEEVESMEIDQYETRDVNRNRVEIKGVDMENAHELESSLPDMGSVAVSVALGTSEIHVETEIVEEKSGGSSSSSSSEVTEKVFDLKTDEGLGNLEPTRGDWIEGSADSMQPSHNESDSNFTSGVMEAVDDSQTKEPIYDSSPSAIEKTLSNMTAIEDALFYVDKGVLTSTSSLSSDKQVEISEMGSPPVPVTNAESILYNGSIEKEMTFDNEIVWAASSHLCAVDENESRLMEVTEISEHDVTQVGFSGIDQTYDDPNAPIVPESVVERFLIYSSSSSSETEREEDGLMDEETNLQIEQDQVRLSSIKAEIDVGVHQDLDLNVDPVDSSYSDGSSEVLTLPALEKQLPSLEKSFDDDSEEPQELSILVENSFEEASIIDSVNEQVVQELEDKKLSNLPPLTSIPYPLPSEDYENKSSRDLVDLKDEFNLGIESEDQSRVLEHLNYLEEAIGSHATEEKINEEEEGIKEIDEGLLLELDTVGDFSVKEMGSNTNKIGNQWGLEGEGLLGQQVLEAKYTGNNEGDFNKLIELEAVVDPPKPMQSRVRSPNIEGGDRFPEVMGSTSEMQVLEASSLKDIDSSFKEFLKGEVNRPIILEPVYDEPRPKETEASAEFEIPNRDPLPTDISSEMPVLGERFLQDIDPVVKKLHEGEVEKPMEAGVRSPNVELSDRYSEVMESTSELQVLEASSLEDIYSSFEEFLQGEVKKPIILESVDEPVPKETETVSTEVEIPNRDPIPSEISSEMPILEARSFENIDSSFKQLHEGEVEKPMESGVRSDGSDRFPVVSESTSELQVLDASSLEDISFKEFLQGEGKKPTVLKSIHNELMLKESEVGSAELTIPNQDPIPVETNSEFWFLESRDSDTIGTNLELHHEREVEKPLVFESFDAEIIHEEMKVGSTEFGLSDTDSNTIGTILELPVLEARSLEDIDLAFKQLHEEDLEKIPILPESVDNRPCVVELKDAVDIDSDLQVVEARSLEDIHLALKQLSEGNRENLLNPLESKDQSAEVEANEVESAFSLEDIHLAQNQLSESNMENLPKLLESADRSAEVEAKEVEFAKEIESSFEKSGTQETSTSAEASHNGAKETPEGTSLSTSSVREVQFDASLEKACFHPCILYIIFLNGEVF</sequence>
<evidence type="ECO:0000256" key="1">
    <source>
        <dbReference type="SAM" id="MobiDB-lite"/>
    </source>
</evidence>
<keyword evidence="2" id="KW-0472">Membrane</keyword>
<dbReference type="EMBL" id="JABCRI010000011">
    <property type="protein sequence ID" value="KAF8398099.1"/>
    <property type="molecule type" value="Genomic_DNA"/>
</dbReference>
<protein>
    <submittedName>
        <fullName evidence="3">Uncharacterized protein</fullName>
    </submittedName>
</protein>
<feature type="compositionally biased region" description="Acidic residues" evidence="1">
    <location>
        <begin position="281"/>
        <end position="297"/>
    </location>
</feature>
<reference evidence="3 4" key="1">
    <citation type="submission" date="2020-04" db="EMBL/GenBank/DDBJ databases">
        <title>Plant Genome Project.</title>
        <authorList>
            <person name="Zhang R.-G."/>
        </authorList>
    </citation>
    <scope>NUCLEOTIDE SEQUENCE [LARGE SCALE GENOMIC DNA]</scope>
    <source>
        <strain evidence="3">YNK0</strain>
        <tissue evidence="3">Leaf</tissue>
    </source>
</reference>
<feature type="compositionally biased region" description="Polar residues" evidence="1">
    <location>
        <begin position="1611"/>
        <end position="1624"/>
    </location>
</feature>
<dbReference type="OrthoDB" id="1908091at2759"/>
<proteinExistence type="predicted"/>
<name>A0A834YYQ4_TETSI</name>
<evidence type="ECO:0000313" key="3">
    <source>
        <dbReference type="EMBL" id="KAF8398099.1"/>
    </source>
</evidence>
<dbReference type="PANTHER" id="PTHR33870">
    <property type="entry name" value="CARDIOMYOPATHY-ASSOCIATED PROTEIN"/>
    <property type="match status" value="1"/>
</dbReference>
<keyword evidence="4" id="KW-1185">Reference proteome</keyword>
<feature type="transmembrane region" description="Helical" evidence="2">
    <location>
        <begin position="12"/>
        <end position="39"/>
    </location>
</feature>
<gene>
    <name evidence="3" type="ORF">HHK36_017025</name>
</gene>
<feature type="region of interest" description="Disordered" evidence="1">
    <location>
        <begin position="155"/>
        <end position="307"/>
    </location>
</feature>
<accession>A0A834YYQ4</accession>
<dbReference type="Proteomes" id="UP000655225">
    <property type="component" value="Unassembled WGS sequence"/>
</dbReference>
<evidence type="ECO:0000256" key="2">
    <source>
        <dbReference type="SAM" id="Phobius"/>
    </source>
</evidence>
<keyword evidence="2" id="KW-0812">Transmembrane</keyword>
<feature type="compositionally biased region" description="Basic and acidic residues" evidence="1">
    <location>
        <begin position="177"/>
        <end position="190"/>
    </location>
</feature>
<keyword evidence="2" id="KW-1133">Transmembrane helix</keyword>
<evidence type="ECO:0000313" key="4">
    <source>
        <dbReference type="Proteomes" id="UP000655225"/>
    </source>
</evidence>
<organism evidence="3 4">
    <name type="scientific">Tetracentron sinense</name>
    <name type="common">Spur-leaf</name>
    <dbReference type="NCBI Taxonomy" id="13715"/>
    <lineage>
        <taxon>Eukaryota</taxon>
        <taxon>Viridiplantae</taxon>
        <taxon>Streptophyta</taxon>
        <taxon>Embryophyta</taxon>
        <taxon>Tracheophyta</taxon>
        <taxon>Spermatophyta</taxon>
        <taxon>Magnoliopsida</taxon>
        <taxon>Trochodendrales</taxon>
        <taxon>Trochodendraceae</taxon>
        <taxon>Tetracentron</taxon>
    </lineage>
</organism>